<reference evidence="2" key="1">
    <citation type="submission" date="2020-05" db="EMBL/GenBank/DDBJ databases">
        <title>WGS assembly of Panicum virgatum.</title>
        <authorList>
            <person name="Lovell J.T."/>
            <person name="Jenkins J."/>
            <person name="Shu S."/>
            <person name="Juenger T.E."/>
            <person name="Schmutz J."/>
        </authorList>
    </citation>
    <scope>NUCLEOTIDE SEQUENCE</scope>
    <source>
        <strain evidence="2">AP13</strain>
    </source>
</reference>
<name>A0A8T0QXK5_PANVG</name>
<gene>
    <name evidence="2" type="ORF">PVAP13_6NG217500</name>
</gene>
<organism evidence="2 3">
    <name type="scientific">Panicum virgatum</name>
    <name type="common">Blackwell switchgrass</name>
    <dbReference type="NCBI Taxonomy" id="38727"/>
    <lineage>
        <taxon>Eukaryota</taxon>
        <taxon>Viridiplantae</taxon>
        <taxon>Streptophyta</taxon>
        <taxon>Embryophyta</taxon>
        <taxon>Tracheophyta</taxon>
        <taxon>Spermatophyta</taxon>
        <taxon>Magnoliopsida</taxon>
        <taxon>Liliopsida</taxon>
        <taxon>Poales</taxon>
        <taxon>Poaceae</taxon>
        <taxon>PACMAD clade</taxon>
        <taxon>Panicoideae</taxon>
        <taxon>Panicodae</taxon>
        <taxon>Paniceae</taxon>
        <taxon>Panicinae</taxon>
        <taxon>Panicum</taxon>
        <taxon>Panicum sect. Hiantes</taxon>
    </lineage>
</organism>
<proteinExistence type="predicted"/>
<evidence type="ECO:0000313" key="3">
    <source>
        <dbReference type="Proteomes" id="UP000823388"/>
    </source>
</evidence>
<feature type="region of interest" description="Disordered" evidence="1">
    <location>
        <begin position="77"/>
        <end position="143"/>
    </location>
</feature>
<dbReference type="AlphaFoldDB" id="A0A8T0QXK5"/>
<comment type="caution">
    <text evidence="2">The sequence shown here is derived from an EMBL/GenBank/DDBJ whole genome shotgun (WGS) entry which is preliminary data.</text>
</comment>
<protein>
    <submittedName>
        <fullName evidence="2">Uncharacterized protein</fullName>
    </submittedName>
</protein>
<accession>A0A8T0QXK5</accession>
<feature type="compositionally biased region" description="Low complexity" evidence="1">
    <location>
        <begin position="121"/>
        <end position="143"/>
    </location>
</feature>
<dbReference type="Proteomes" id="UP000823388">
    <property type="component" value="Chromosome 6N"/>
</dbReference>
<evidence type="ECO:0000313" key="2">
    <source>
        <dbReference type="EMBL" id="KAG2577987.1"/>
    </source>
</evidence>
<dbReference type="EMBL" id="CM029048">
    <property type="protein sequence ID" value="KAG2577987.1"/>
    <property type="molecule type" value="Genomic_DNA"/>
</dbReference>
<evidence type="ECO:0000256" key="1">
    <source>
        <dbReference type="SAM" id="MobiDB-lite"/>
    </source>
</evidence>
<sequence length="187" mass="18805">MPQKIVRVERQQAQVDASLAGTPSAYIASSESTAYEAPQHAAAAAVEVDATAGGVVTASSGGAASVGMAPYTWLSRTEEAPPADTPSAPRSTMATFPDAGSMVSSPLSAPATAHGPPPPGQAAASQHRGARSSSAELPSRSSYRLVGSSLVRGAITARTSADGGLARGAVTLAIAQSRSRPGVRRRR</sequence>
<keyword evidence="3" id="KW-1185">Reference proteome</keyword>